<evidence type="ECO:0000256" key="1">
    <source>
        <dbReference type="SAM" id="Phobius"/>
    </source>
</evidence>
<keyword evidence="1" id="KW-0812">Transmembrane</keyword>
<dbReference type="EMBL" id="SNRY01003878">
    <property type="protein sequence ID" value="KAA6319436.1"/>
    <property type="molecule type" value="Genomic_DNA"/>
</dbReference>
<feature type="transmembrane region" description="Helical" evidence="1">
    <location>
        <begin position="9"/>
        <end position="30"/>
    </location>
</feature>
<name>A0A5J4QBT2_9ZZZZ</name>
<comment type="caution">
    <text evidence="2">The sequence shown here is derived from an EMBL/GenBank/DDBJ whole genome shotgun (WGS) entry which is preliminary data.</text>
</comment>
<protein>
    <submittedName>
        <fullName evidence="2">Uncharacterized protein</fullName>
    </submittedName>
</protein>
<organism evidence="2">
    <name type="scientific">termite gut metagenome</name>
    <dbReference type="NCBI Taxonomy" id="433724"/>
    <lineage>
        <taxon>unclassified sequences</taxon>
        <taxon>metagenomes</taxon>
        <taxon>organismal metagenomes</taxon>
    </lineage>
</organism>
<keyword evidence="1" id="KW-1133">Transmembrane helix</keyword>
<reference evidence="2" key="1">
    <citation type="submission" date="2019-03" db="EMBL/GenBank/DDBJ databases">
        <title>Single cell metagenomics reveals metabolic interactions within the superorganism composed of flagellate Streblomastix strix and complex community of Bacteroidetes bacteria on its surface.</title>
        <authorList>
            <person name="Treitli S.C."/>
            <person name="Kolisko M."/>
            <person name="Husnik F."/>
            <person name="Keeling P."/>
            <person name="Hampl V."/>
        </authorList>
    </citation>
    <scope>NUCLEOTIDE SEQUENCE</scope>
    <source>
        <strain evidence="2">STM</strain>
    </source>
</reference>
<keyword evidence="1" id="KW-0472">Membrane</keyword>
<gene>
    <name evidence="2" type="ORF">EZS27_030667</name>
</gene>
<accession>A0A5J4QBT2</accession>
<sequence>MKAHFFKHVLLGLAIIAGFSAVVMLLWNIAVPSIFGLAAINFWQALVLLALARILFGGLGGRFREGARIRGGGGFGKNPIREKWEKMTPEERNEFIKKRNEFGCGFGHGHGHDFFGARGFDFDNESKKENE</sequence>
<dbReference type="AlphaFoldDB" id="A0A5J4QBT2"/>
<evidence type="ECO:0000313" key="2">
    <source>
        <dbReference type="EMBL" id="KAA6319436.1"/>
    </source>
</evidence>
<proteinExistence type="predicted"/>
<feature type="transmembrane region" description="Helical" evidence="1">
    <location>
        <begin position="42"/>
        <end position="60"/>
    </location>
</feature>